<dbReference type="AlphaFoldDB" id="A0A0F9CZN8"/>
<feature type="non-terminal residue" evidence="1">
    <location>
        <position position="1"/>
    </location>
</feature>
<dbReference type="EMBL" id="LAZR01044177">
    <property type="protein sequence ID" value="KKL05298.1"/>
    <property type="molecule type" value="Genomic_DNA"/>
</dbReference>
<protein>
    <submittedName>
        <fullName evidence="1">Uncharacterized protein</fullName>
    </submittedName>
</protein>
<accession>A0A0F9CZN8</accession>
<reference evidence="1" key="1">
    <citation type="journal article" date="2015" name="Nature">
        <title>Complex archaea that bridge the gap between prokaryotes and eukaryotes.</title>
        <authorList>
            <person name="Spang A."/>
            <person name="Saw J.H."/>
            <person name="Jorgensen S.L."/>
            <person name="Zaremba-Niedzwiedzka K."/>
            <person name="Martijn J."/>
            <person name="Lind A.E."/>
            <person name="van Eijk R."/>
            <person name="Schleper C."/>
            <person name="Guy L."/>
            <person name="Ettema T.J."/>
        </authorList>
    </citation>
    <scope>NUCLEOTIDE SEQUENCE</scope>
</reference>
<name>A0A0F9CZN8_9ZZZZ</name>
<organism evidence="1">
    <name type="scientific">marine sediment metagenome</name>
    <dbReference type="NCBI Taxonomy" id="412755"/>
    <lineage>
        <taxon>unclassified sequences</taxon>
        <taxon>metagenomes</taxon>
        <taxon>ecological metagenomes</taxon>
    </lineage>
</organism>
<sequence>SDLDRDLYNEWQIGVIETWDRVVIKEYIKDILDYDVNDTLGTCELFYFLLEDIKLRFEIGEEYGINVLSASNSKIGDIFFRKFYTEATNIPINVFLKNRTYRNLIKLSDCVYSSVTFRTSSFKKLLIDVKSRVVTGTTGLEIQFKPNDVTYSIGSGGLHSVDYPGIFKSTEETYIRDADVRGYYSNLILNGKVKPKHLSDVFFDVFQTIVDDREEAKIKDYKTKAAVLKITSLGVYGKFNFEYGPLFDTKCTLQVTITGQLQLLMLIERLTIGNFRVISANTDGIVTEIPFDKEAEYYNICKQWEKDVKLNLEYTDYPLYVRKDVNNYFTVKDLTDPFNNNNIKAKGQLDEFLRIADPKLTKGFNMPIVAHAIQKYFISNIPIMNTLKACKDIYDFCITTNIGAKFHLELNTIIDRQVVIEQIQRSTRFYVSTNGGTLYKAVTFGGKTSNMSSGNKVTIFNQY</sequence>
<dbReference type="Gene3D" id="3.90.1600.10">
    <property type="entry name" value="Palm domain of DNA polymerase"/>
    <property type="match status" value="1"/>
</dbReference>
<evidence type="ECO:0000313" key="1">
    <source>
        <dbReference type="EMBL" id="KKL05298.1"/>
    </source>
</evidence>
<comment type="caution">
    <text evidence="1">The sequence shown here is derived from an EMBL/GenBank/DDBJ whole genome shotgun (WGS) entry which is preliminary data.</text>
</comment>
<dbReference type="SUPFAM" id="SSF56672">
    <property type="entry name" value="DNA/RNA polymerases"/>
    <property type="match status" value="1"/>
</dbReference>
<proteinExistence type="predicted"/>
<dbReference type="InterPro" id="IPR043502">
    <property type="entry name" value="DNA/RNA_pol_sf"/>
</dbReference>
<dbReference type="InterPro" id="IPR023211">
    <property type="entry name" value="DNA_pol_palm_dom_sf"/>
</dbReference>
<feature type="non-terminal residue" evidence="1">
    <location>
        <position position="463"/>
    </location>
</feature>
<gene>
    <name evidence="1" type="ORF">LCGC14_2607430</name>
</gene>